<dbReference type="GO" id="GO:0004803">
    <property type="term" value="F:transposase activity"/>
    <property type="evidence" value="ECO:0007669"/>
    <property type="project" value="InterPro"/>
</dbReference>
<evidence type="ECO:0000313" key="2">
    <source>
        <dbReference type="EMBL" id="KIH96726.1"/>
    </source>
</evidence>
<evidence type="ECO:0000259" key="1">
    <source>
        <dbReference type="Pfam" id="PF01526"/>
    </source>
</evidence>
<organism evidence="2 3">
    <name type="scientific">Streptomonospora alba</name>
    <dbReference type="NCBI Taxonomy" id="183763"/>
    <lineage>
        <taxon>Bacteria</taxon>
        <taxon>Bacillati</taxon>
        <taxon>Actinomycetota</taxon>
        <taxon>Actinomycetes</taxon>
        <taxon>Streptosporangiales</taxon>
        <taxon>Nocardiopsidaceae</taxon>
        <taxon>Streptomonospora</taxon>
    </lineage>
</organism>
<name>A0A0C2J5R4_9ACTN</name>
<dbReference type="EMBL" id="JROO01000051">
    <property type="protein sequence ID" value="KIH96726.1"/>
    <property type="molecule type" value="Genomic_DNA"/>
</dbReference>
<sequence length="128" mass="14144">MSDPQLRARITGATNKVESYNGFTAWLRFGNNGVLAANDPEEQEKLIKLNTLLANLVIFHNALDIADIVRDLVAQGWTVTPEDLARISPYLHAHIARFGAYATDELHVEPDAFDPVLAEVDFDIDLAA</sequence>
<evidence type="ECO:0000313" key="3">
    <source>
        <dbReference type="Proteomes" id="UP000031675"/>
    </source>
</evidence>
<comment type="caution">
    <text evidence="2">The sequence shown here is derived from an EMBL/GenBank/DDBJ whole genome shotgun (WGS) entry which is preliminary data.</text>
</comment>
<dbReference type="STRING" id="183763.LP52_23300"/>
<accession>A0A0C2J5R4</accession>
<dbReference type="AlphaFoldDB" id="A0A0C2J5R4"/>
<feature type="domain" description="Tn3 transposase DDE" evidence="1">
    <location>
        <begin position="2"/>
        <end position="101"/>
    </location>
</feature>
<protein>
    <submittedName>
        <fullName evidence="2">Transposase</fullName>
    </submittedName>
</protein>
<gene>
    <name evidence="2" type="ORF">LP52_23300</name>
</gene>
<dbReference type="Proteomes" id="UP000031675">
    <property type="component" value="Unassembled WGS sequence"/>
</dbReference>
<reference evidence="3" key="1">
    <citation type="journal article" date="2015" name="Chem. Biol.">
        <title>Structure, bioactivity, and resistance mechanism of streptomonomicin, an unusual lasso Peptide from an understudied halophilic actinomycete.</title>
        <authorList>
            <person name="Metelev M."/>
            <person name="Tietz J.I."/>
            <person name="Melby J.O."/>
            <person name="Blair P.M."/>
            <person name="Zhu L."/>
            <person name="Livnat I."/>
            <person name="Severinov K."/>
            <person name="Mitchell D.A."/>
        </authorList>
    </citation>
    <scope>NUCLEOTIDE SEQUENCE [LARGE SCALE GENOMIC DNA]</scope>
    <source>
        <strain evidence="3">YIM 90003</strain>
    </source>
</reference>
<dbReference type="Pfam" id="PF01526">
    <property type="entry name" value="DDE_Tnp_Tn3"/>
    <property type="match status" value="1"/>
</dbReference>
<dbReference type="InterPro" id="IPR002513">
    <property type="entry name" value="Tn3_Tnp_DDE_dom"/>
</dbReference>
<keyword evidence="3" id="KW-1185">Reference proteome</keyword>
<proteinExistence type="predicted"/>
<dbReference type="GO" id="GO:0006313">
    <property type="term" value="P:DNA transposition"/>
    <property type="evidence" value="ECO:0007669"/>
    <property type="project" value="InterPro"/>
</dbReference>